<reference evidence="1" key="1">
    <citation type="journal article" date="2020" name="Stud. Mycol.">
        <title>101 Dothideomycetes genomes: a test case for predicting lifestyles and emergence of pathogens.</title>
        <authorList>
            <person name="Haridas S."/>
            <person name="Albert R."/>
            <person name="Binder M."/>
            <person name="Bloem J."/>
            <person name="Labutti K."/>
            <person name="Salamov A."/>
            <person name="Andreopoulos B."/>
            <person name="Baker S."/>
            <person name="Barry K."/>
            <person name="Bills G."/>
            <person name="Bluhm B."/>
            <person name="Cannon C."/>
            <person name="Castanera R."/>
            <person name="Culley D."/>
            <person name="Daum C."/>
            <person name="Ezra D."/>
            <person name="Gonzalez J."/>
            <person name="Henrissat B."/>
            <person name="Kuo A."/>
            <person name="Liang C."/>
            <person name="Lipzen A."/>
            <person name="Lutzoni F."/>
            <person name="Magnuson J."/>
            <person name="Mondo S."/>
            <person name="Nolan M."/>
            <person name="Ohm R."/>
            <person name="Pangilinan J."/>
            <person name="Park H.-J."/>
            <person name="Ramirez L."/>
            <person name="Alfaro M."/>
            <person name="Sun H."/>
            <person name="Tritt A."/>
            <person name="Yoshinaga Y."/>
            <person name="Zwiers L.-H."/>
            <person name="Turgeon B."/>
            <person name="Goodwin S."/>
            <person name="Spatafora J."/>
            <person name="Crous P."/>
            <person name="Grigoriev I."/>
        </authorList>
    </citation>
    <scope>NUCLEOTIDE SEQUENCE</scope>
    <source>
        <strain evidence="1">Tuck. ex Michener</strain>
    </source>
</reference>
<keyword evidence="2" id="KW-1185">Reference proteome</keyword>
<protein>
    <submittedName>
        <fullName evidence="1">Uncharacterized protein</fullName>
    </submittedName>
</protein>
<sequence length="204" mass="22908">MVDRDQGYSQIKASNGTWDKMASLCYGGQSKRNLEVRIPEWPPITPAGFTQVRMGESKGEKGPLGLWTFGLFTCLGLGVTGIPKNHTGNSRFLMHFMVSEGKKEDDQWNPFHKLVKDASLENMKGWMSIPDLSQQLPVGWSDLEAGYVDLVIKRMVQKMTELTGKAPKTVARPMALVVKHQLPHGTMQIDRNNEVEMDGYRVTQ</sequence>
<dbReference type="OrthoDB" id="3784216at2759"/>
<gene>
    <name evidence="1" type="ORF">EV356DRAFT_504763</name>
</gene>
<name>A0A6A6H4E9_VIRVR</name>
<dbReference type="AlphaFoldDB" id="A0A6A6H4E9"/>
<evidence type="ECO:0000313" key="2">
    <source>
        <dbReference type="Proteomes" id="UP000800092"/>
    </source>
</evidence>
<evidence type="ECO:0000313" key="1">
    <source>
        <dbReference type="EMBL" id="KAF2232777.1"/>
    </source>
</evidence>
<accession>A0A6A6H4E9</accession>
<dbReference type="Proteomes" id="UP000800092">
    <property type="component" value="Unassembled WGS sequence"/>
</dbReference>
<organism evidence="1 2">
    <name type="scientific">Viridothelium virens</name>
    <name type="common">Speckled blister lichen</name>
    <name type="synonym">Trypethelium virens</name>
    <dbReference type="NCBI Taxonomy" id="1048519"/>
    <lineage>
        <taxon>Eukaryota</taxon>
        <taxon>Fungi</taxon>
        <taxon>Dikarya</taxon>
        <taxon>Ascomycota</taxon>
        <taxon>Pezizomycotina</taxon>
        <taxon>Dothideomycetes</taxon>
        <taxon>Dothideomycetes incertae sedis</taxon>
        <taxon>Trypetheliales</taxon>
        <taxon>Trypetheliaceae</taxon>
        <taxon>Viridothelium</taxon>
    </lineage>
</organism>
<proteinExistence type="predicted"/>
<dbReference type="EMBL" id="ML991812">
    <property type="protein sequence ID" value="KAF2232777.1"/>
    <property type="molecule type" value="Genomic_DNA"/>
</dbReference>